<evidence type="ECO:0000313" key="2">
    <source>
        <dbReference type="Proteomes" id="UP000269019"/>
    </source>
</evidence>
<dbReference type="AlphaFoldDB" id="A0A3G6JAD6"/>
<dbReference type="EMBL" id="CP033896">
    <property type="protein sequence ID" value="AZA13430.1"/>
    <property type="molecule type" value="Genomic_DNA"/>
</dbReference>
<name>A0A3G6JAD6_9CORY</name>
<evidence type="ECO:0000313" key="1">
    <source>
        <dbReference type="EMBL" id="AZA13430.1"/>
    </source>
</evidence>
<dbReference type="KEGG" id="ccho:CCHOA_05125"/>
<organism evidence="1 2">
    <name type="scientific">Corynebacterium choanae</name>
    <dbReference type="NCBI Taxonomy" id="1862358"/>
    <lineage>
        <taxon>Bacteria</taxon>
        <taxon>Bacillati</taxon>
        <taxon>Actinomycetota</taxon>
        <taxon>Actinomycetes</taxon>
        <taxon>Mycobacteriales</taxon>
        <taxon>Corynebacteriaceae</taxon>
        <taxon>Corynebacterium</taxon>
    </lineage>
</organism>
<protein>
    <submittedName>
        <fullName evidence="1">Uncharacterized protein</fullName>
    </submittedName>
</protein>
<proteinExistence type="predicted"/>
<dbReference type="Proteomes" id="UP000269019">
    <property type="component" value="Chromosome"/>
</dbReference>
<reference evidence="1 2" key="1">
    <citation type="submission" date="2018-11" db="EMBL/GenBank/DDBJ databases">
        <authorList>
            <person name="Kleinhagauer T."/>
            <person name="Glaeser S.P."/>
            <person name="Spergser J."/>
            <person name="Ruckert C."/>
            <person name="Kaempfer P."/>
            <person name="Busse H.-J."/>
        </authorList>
    </citation>
    <scope>NUCLEOTIDE SEQUENCE [LARGE SCALE GENOMIC DNA]</scope>
    <source>
        <strain evidence="1 2">200CH</strain>
    </source>
</reference>
<sequence length="71" mass="7718">MWLHAIIHAVVAGLLFRSMGYLSDKSVGGVCRIGHAVAADNANHFGYCESPLGEGNKRQSRRHLATVAWGR</sequence>
<gene>
    <name evidence="1" type="ORF">CCHOA_05125</name>
</gene>
<accession>A0A3G6JAD6</accession>
<keyword evidence="2" id="KW-1185">Reference proteome</keyword>